<dbReference type="OrthoDB" id="3185958at2"/>
<dbReference type="RefSeq" id="WP_151862099.1">
    <property type="nucleotide sequence ID" value="NZ_WBZC01000061.1"/>
</dbReference>
<dbReference type="CDD" id="cd04301">
    <property type="entry name" value="NAT_SF"/>
    <property type="match status" value="1"/>
</dbReference>
<dbReference type="Gene3D" id="3.40.630.30">
    <property type="match status" value="1"/>
</dbReference>
<dbReference type="Proteomes" id="UP000432715">
    <property type="component" value="Unassembled WGS sequence"/>
</dbReference>
<dbReference type="PANTHER" id="PTHR20958:SF6">
    <property type="entry name" value="GLYCINE N-ACYLTRANSFERASE-LIKE PROTEIN"/>
    <property type="match status" value="1"/>
</dbReference>
<evidence type="ECO:0000313" key="2">
    <source>
        <dbReference type="EMBL" id="KAB3531038.1"/>
    </source>
</evidence>
<comment type="caution">
    <text evidence="2">The sequence shown here is derived from an EMBL/GenBank/DDBJ whole genome shotgun (WGS) entry which is preliminary data.</text>
</comment>
<accession>A0A6I0FCG2</accession>
<sequence>MVNRIEALEYLKKDIIKNVSIVNFIESYECSLIERVGESVLVKGKSDRNWVYISSKSEKELLKIKDILREEDREFAVIENWMLPILTYGKEVKWKLSSMRLYLPPKAAVNRPREITDNLTVDDAEYIYNNSDYKEYLSVDYITERIVNGVGSCIRDNGKPVGWALTQDDGAIGFLHVMPDFRKMGFATDITLDIIKKIRKQGELPFVHIEENNTASMNLAFGIGFVLHEVVSWFELEA</sequence>
<name>A0A6I0FCG2_9FIRM</name>
<dbReference type="EMBL" id="WBZC01000061">
    <property type="protein sequence ID" value="KAB3531038.1"/>
    <property type="molecule type" value="Genomic_DNA"/>
</dbReference>
<dbReference type="GO" id="GO:0016747">
    <property type="term" value="F:acyltransferase activity, transferring groups other than amino-acyl groups"/>
    <property type="evidence" value="ECO:0007669"/>
    <property type="project" value="InterPro"/>
</dbReference>
<gene>
    <name evidence="2" type="ORF">F8154_13250</name>
</gene>
<dbReference type="InterPro" id="IPR013653">
    <property type="entry name" value="GCN5-like_dom"/>
</dbReference>
<dbReference type="AlphaFoldDB" id="A0A6I0FCG2"/>
<dbReference type="PROSITE" id="PS51186">
    <property type="entry name" value="GNAT"/>
    <property type="match status" value="1"/>
</dbReference>
<dbReference type="InterPro" id="IPR053225">
    <property type="entry name" value="Acyl-CoA_N-acyltransferase"/>
</dbReference>
<dbReference type="InterPro" id="IPR016181">
    <property type="entry name" value="Acyl_CoA_acyltransferase"/>
</dbReference>
<reference evidence="2 3" key="1">
    <citation type="submission" date="2019-10" db="EMBL/GenBank/DDBJ databases">
        <title>Alkaliphilus serpentinus sp. nov. and Alkaliphilus pronyensis sp. nov., two novel anaerobic alkaliphilic species isolated from the serpentinized-hosted hydrothermal field of the Prony Bay (New Caledonia).</title>
        <authorList>
            <person name="Postec A."/>
        </authorList>
    </citation>
    <scope>NUCLEOTIDE SEQUENCE [LARGE SCALE GENOMIC DNA]</scope>
    <source>
        <strain evidence="2 3">LacV</strain>
    </source>
</reference>
<dbReference type="InterPro" id="IPR000182">
    <property type="entry name" value="GNAT_dom"/>
</dbReference>
<dbReference type="Pfam" id="PF08445">
    <property type="entry name" value="FR47"/>
    <property type="match status" value="1"/>
</dbReference>
<feature type="domain" description="N-acetyltransferase" evidence="1">
    <location>
        <begin position="114"/>
        <end position="238"/>
    </location>
</feature>
<evidence type="ECO:0000259" key="1">
    <source>
        <dbReference type="PROSITE" id="PS51186"/>
    </source>
</evidence>
<protein>
    <submittedName>
        <fullName evidence="2">GNAT family N-acetyltransferase</fullName>
    </submittedName>
</protein>
<organism evidence="2 3">
    <name type="scientific">Alkaliphilus pronyensis</name>
    <dbReference type="NCBI Taxonomy" id="1482732"/>
    <lineage>
        <taxon>Bacteria</taxon>
        <taxon>Bacillati</taxon>
        <taxon>Bacillota</taxon>
        <taxon>Clostridia</taxon>
        <taxon>Peptostreptococcales</taxon>
        <taxon>Natronincolaceae</taxon>
        <taxon>Alkaliphilus</taxon>
    </lineage>
</organism>
<keyword evidence="3" id="KW-1185">Reference proteome</keyword>
<proteinExistence type="predicted"/>
<evidence type="ECO:0000313" key="3">
    <source>
        <dbReference type="Proteomes" id="UP000432715"/>
    </source>
</evidence>
<dbReference type="PANTHER" id="PTHR20958">
    <property type="entry name" value="GLYCINE N-ACYLTRANSFERASE-LIKE PROTEIN"/>
    <property type="match status" value="1"/>
</dbReference>
<dbReference type="SUPFAM" id="SSF55729">
    <property type="entry name" value="Acyl-CoA N-acyltransferases (Nat)"/>
    <property type="match status" value="1"/>
</dbReference>
<keyword evidence="2" id="KW-0808">Transferase</keyword>